<dbReference type="PANTHER" id="PTHR47784:SF5">
    <property type="entry name" value="STEROL UPTAKE CONTROL PROTEIN 2"/>
    <property type="match status" value="1"/>
</dbReference>
<evidence type="ECO:0000313" key="2">
    <source>
        <dbReference type="Proteomes" id="UP001583193"/>
    </source>
</evidence>
<comment type="caution">
    <text evidence="1">The sequence shown here is derived from an EMBL/GenBank/DDBJ whole genome shotgun (WGS) entry which is preliminary data.</text>
</comment>
<protein>
    <submittedName>
        <fullName evidence="1">Uncharacterized protein</fullName>
    </submittedName>
</protein>
<sequence>MEHEASSDTTFEFFGRLNNENPAAASPPDLNMVDLELMMHWCSSAYRTVTRDEPSDYVWQQAIPREALSHSFLMRGILAMSALHLAVSSSGPQKAVYISTAVAQQDQALALFREMLGDINPSNCKAMFAFSSLVVGFAFAFPITPDPLRPLSLVDDLYRIIILCRGTQQVLSTCHKQLEQDRDFGPYLKGIDEDMNFSEDVEWVLSSLHYTNEQTASSDIDHDTETYREVIGRTGVALEKARHESTISIAGWWAIKLPSGYVEDLHEHKEFALVILAYYCLVLYRLRENWLIQDWGPRVLTVIYDFVEVDHRHLLNLAMEEVFGSQSSGQIP</sequence>
<accession>A0ABR3XQX7</accession>
<dbReference type="EMBL" id="JAVDPF010000012">
    <property type="protein sequence ID" value="KAL1878391.1"/>
    <property type="molecule type" value="Genomic_DNA"/>
</dbReference>
<gene>
    <name evidence="1" type="ORF">Plec18167_004463</name>
</gene>
<dbReference type="PANTHER" id="PTHR47784">
    <property type="entry name" value="STEROL UPTAKE CONTROL PROTEIN 2"/>
    <property type="match status" value="1"/>
</dbReference>
<reference evidence="1 2" key="1">
    <citation type="journal article" date="2024" name="IMA Fungus">
        <title>IMA Genome - F19 : A genome assembly and annotation guide to empower mycologists, including annotated draft genome sequences of Ceratocystis pirilliformis, Diaporthe australafricana, Fusarium ophioides, Paecilomyces lecythidis, and Sporothrix stenoceras.</title>
        <authorList>
            <person name="Aylward J."/>
            <person name="Wilson A.M."/>
            <person name="Visagie C.M."/>
            <person name="Spraker J."/>
            <person name="Barnes I."/>
            <person name="Buitendag C."/>
            <person name="Ceriani C."/>
            <person name="Del Mar Angel L."/>
            <person name="du Plessis D."/>
            <person name="Fuchs T."/>
            <person name="Gasser K."/>
            <person name="Kramer D."/>
            <person name="Li W."/>
            <person name="Munsamy K."/>
            <person name="Piso A."/>
            <person name="Price J.L."/>
            <person name="Sonnekus B."/>
            <person name="Thomas C."/>
            <person name="van der Nest A."/>
            <person name="van Dijk A."/>
            <person name="van Heerden A."/>
            <person name="van Vuuren N."/>
            <person name="Yilmaz N."/>
            <person name="Duong T.A."/>
            <person name="van der Merwe N.A."/>
            <person name="Wingfield M.J."/>
            <person name="Wingfield B.D."/>
        </authorList>
    </citation>
    <scope>NUCLEOTIDE SEQUENCE [LARGE SCALE GENOMIC DNA]</scope>
    <source>
        <strain evidence="1 2">CMW 18167</strain>
    </source>
</reference>
<proteinExistence type="predicted"/>
<organism evidence="1 2">
    <name type="scientific">Paecilomyces lecythidis</name>
    <dbReference type="NCBI Taxonomy" id="3004212"/>
    <lineage>
        <taxon>Eukaryota</taxon>
        <taxon>Fungi</taxon>
        <taxon>Dikarya</taxon>
        <taxon>Ascomycota</taxon>
        <taxon>Pezizomycotina</taxon>
        <taxon>Eurotiomycetes</taxon>
        <taxon>Eurotiomycetidae</taxon>
        <taxon>Eurotiales</taxon>
        <taxon>Thermoascaceae</taxon>
        <taxon>Paecilomyces</taxon>
    </lineage>
</organism>
<keyword evidence="2" id="KW-1185">Reference proteome</keyword>
<dbReference type="Proteomes" id="UP001583193">
    <property type="component" value="Unassembled WGS sequence"/>
</dbReference>
<name>A0ABR3XQX7_9EURO</name>
<dbReference type="InterPro" id="IPR053157">
    <property type="entry name" value="Sterol_Uptake_Regulator"/>
</dbReference>
<evidence type="ECO:0000313" key="1">
    <source>
        <dbReference type="EMBL" id="KAL1878391.1"/>
    </source>
</evidence>